<dbReference type="PANTHER" id="PTHR46707">
    <property type="entry name" value="PROTEIN CBG07468"/>
    <property type="match status" value="1"/>
</dbReference>
<protein>
    <recommendedName>
        <fullName evidence="2">ShKT domain-containing protein</fullName>
    </recommendedName>
</protein>
<keyword evidence="1" id="KW-0732">Signal</keyword>
<evidence type="ECO:0000313" key="4">
    <source>
        <dbReference type="Proteomes" id="UP001432027"/>
    </source>
</evidence>
<feature type="chain" id="PRO_5044011545" description="ShKT domain-containing protein" evidence="1">
    <location>
        <begin position="17"/>
        <end position="154"/>
    </location>
</feature>
<feature type="domain" description="ShKT" evidence="2">
    <location>
        <begin position="17"/>
        <end position="60"/>
    </location>
</feature>
<organism evidence="3 4">
    <name type="scientific">Pristionchus entomophagus</name>
    <dbReference type="NCBI Taxonomy" id="358040"/>
    <lineage>
        <taxon>Eukaryota</taxon>
        <taxon>Metazoa</taxon>
        <taxon>Ecdysozoa</taxon>
        <taxon>Nematoda</taxon>
        <taxon>Chromadorea</taxon>
        <taxon>Rhabditida</taxon>
        <taxon>Rhabditina</taxon>
        <taxon>Diplogasteromorpha</taxon>
        <taxon>Diplogasteroidea</taxon>
        <taxon>Neodiplogasteridae</taxon>
        <taxon>Pristionchus</taxon>
    </lineage>
</organism>
<evidence type="ECO:0000256" key="1">
    <source>
        <dbReference type="SAM" id="SignalP"/>
    </source>
</evidence>
<dbReference type="InterPro" id="IPR003582">
    <property type="entry name" value="ShKT_dom"/>
</dbReference>
<reference evidence="3" key="1">
    <citation type="submission" date="2023-10" db="EMBL/GenBank/DDBJ databases">
        <title>Genome assembly of Pristionchus species.</title>
        <authorList>
            <person name="Yoshida K."/>
            <person name="Sommer R.J."/>
        </authorList>
    </citation>
    <scope>NUCLEOTIDE SEQUENCE</scope>
    <source>
        <strain evidence="3">RS0144</strain>
    </source>
</reference>
<accession>A0AAV5TVJ1</accession>
<name>A0AAV5TVJ1_9BILA</name>
<comment type="caution">
    <text evidence="3">The sequence shown here is derived from an EMBL/GenBank/DDBJ whole genome shotgun (WGS) entry which is preliminary data.</text>
</comment>
<sequence length="154" mass="15735">RLVLLASLIVVAYVAGQCNTSGRGDHFRCAIWVKTGFCDQVFYSEAQKQAFCGTACGLCPETNCGAIYLGTTLKIQTAQTVAANAATAIPAGSKITKVYAVPGCSMHLLTDPTPPAAGVAGIEAIESPFAGTGMNVNVTGTPAEGATAMRCTCP</sequence>
<evidence type="ECO:0000259" key="2">
    <source>
        <dbReference type="SMART" id="SM00254"/>
    </source>
</evidence>
<proteinExistence type="predicted"/>
<feature type="non-terminal residue" evidence="3">
    <location>
        <position position="1"/>
    </location>
</feature>
<dbReference type="AlphaFoldDB" id="A0AAV5TVJ1"/>
<gene>
    <name evidence="3" type="ORF">PENTCL1PPCAC_20402</name>
</gene>
<keyword evidence="4" id="KW-1185">Reference proteome</keyword>
<dbReference type="SMART" id="SM00254">
    <property type="entry name" value="ShKT"/>
    <property type="match status" value="1"/>
</dbReference>
<evidence type="ECO:0000313" key="3">
    <source>
        <dbReference type="EMBL" id="GMS98227.1"/>
    </source>
</evidence>
<dbReference type="Proteomes" id="UP001432027">
    <property type="component" value="Unassembled WGS sequence"/>
</dbReference>
<dbReference type="EMBL" id="BTSX01000005">
    <property type="protein sequence ID" value="GMS98227.1"/>
    <property type="molecule type" value="Genomic_DNA"/>
</dbReference>
<dbReference type="PANTHER" id="PTHR46707:SF1">
    <property type="entry name" value="COEXPRESSED WITH POLYCYSTINS-RELATED"/>
    <property type="match status" value="1"/>
</dbReference>
<feature type="signal peptide" evidence="1">
    <location>
        <begin position="1"/>
        <end position="16"/>
    </location>
</feature>